<reference evidence="1 2" key="1">
    <citation type="submission" date="2018-02" db="EMBL/GenBank/DDBJ databases">
        <title>Acetobacter orientalis genome.</title>
        <authorList>
            <person name="Nakashima N."/>
            <person name="Tamura T."/>
        </authorList>
    </citation>
    <scope>NUCLEOTIDE SEQUENCE [LARGE SCALE GENOMIC DNA]</scope>
    <source>
        <strain evidence="1 2">FAN1</strain>
    </source>
</reference>
<keyword evidence="1" id="KW-0436">Ligase</keyword>
<evidence type="ECO:0000313" key="1">
    <source>
        <dbReference type="EMBL" id="BBC79823.1"/>
    </source>
</evidence>
<dbReference type="KEGG" id="aot:AcetOri_orf02216"/>
<gene>
    <name evidence="1" type="ORF">AcetOrient_orf02216</name>
</gene>
<evidence type="ECO:0000313" key="2">
    <source>
        <dbReference type="Proteomes" id="UP000270034"/>
    </source>
</evidence>
<dbReference type="EMBL" id="AP018515">
    <property type="protein sequence ID" value="BBC79823.1"/>
    <property type="molecule type" value="Genomic_DNA"/>
</dbReference>
<accession>A0A2Z5ZGY3</accession>
<sequence>MVKCIAAMHAKGQTPNLHAPDALPAYLARFFSPQPLPYKG</sequence>
<organism evidence="1 2">
    <name type="scientific">Acetobacter orientalis</name>
    <dbReference type="NCBI Taxonomy" id="146474"/>
    <lineage>
        <taxon>Bacteria</taxon>
        <taxon>Pseudomonadati</taxon>
        <taxon>Pseudomonadota</taxon>
        <taxon>Alphaproteobacteria</taxon>
        <taxon>Acetobacterales</taxon>
        <taxon>Acetobacteraceae</taxon>
        <taxon>Acetobacter</taxon>
    </lineage>
</organism>
<dbReference type="GO" id="GO:0016874">
    <property type="term" value="F:ligase activity"/>
    <property type="evidence" value="ECO:0007669"/>
    <property type="project" value="UniProtKB-KW"/>
</dbReference>
<dbReference type="Proteomes" id="UP000270034">
    <property type="component" value="Chromosome"/>
</dbReference>
<name>A0A2Z5ZGY3_9PROT</name>
<dbReference type="AlphaFoldDB" id="A0A2Z5ZGY3"/>
<proteinExistence type="predicted"/>
<protein>
    <submittedName>
        <fullName evidence="1">Phenylalanine--tRNA ligase subunit beta</fullName>
    </submittedName>
</protein>